<keyword evidence="2" id="KW-1133">Transmembrane helix</keyword>
<proteinExistence type="predicted"/>
<reference evidence="3" key="2">
    <citation type="journal article" date="2015" name="Gigascience">
        <title>Reconstructing a comprehensive transcriptome assembly of a white-pupal translocated strain of the pest fruit fly Bactrocera cucurbitae.</title>
        <authorList>
            <person name="Sim S.B."/>
            <person name="Calla B."/>
            <person name="Hall B."/>
            <person name="DeRego T."/>
            <person name="Geib S.M."/>
        </authorList>
    </citation>
    <scope>NUCLEOTIDE SEQUENCE</scope>
</reference>
<organism evidence="3">
    <name type="scientific">Zeugodacus cucurbitae</name>
    <name type="common">Melon fruit fly</name>
    <name type="synonym">Bactrocera cucurbitae</name>
    <dbReference type="NCBI Taxonomy" id="28588"/>
    <lineage>
        <taxon>Eukaryota</taxon>
        <taxon>Metazoa</taxon>
        <taxon>Ecdysozoa</taxon>
        <taxon>Arthropoda</taxon>
        <taxon>Hexapoda</taxon>
        <taxon>Insecta</taxon>
        <taxon>Pterygota</taxon>
        <taxon>Neoptera</taxon>
        <taxon>Endopterygota</taxon>
        <taxon>Diptera</taxon>
        <taxon>Brachycera</taxon>
        <taxon>Muscomorpha</taxon>
        <taxon>Tephritoidea</taxon>
        <taxon>Tephritidae</taxon>
        <taxon>Zeugodacus</taxon>
        <taxon>Zeugodacus</taxon>
    </lineage>
</organism>
<accession>A0A0A1WYY1</accession>
<feature type="compositionally biased region" description="Basic and acidic residues" evidence="1">
    <location>
        <begin position="192"/>
        <end position="203"/>
    </location>
</feature>
<reference evidence="3" key="1">
    <citation type="submission" date="2014-11" db="EMBL/GenBank/DDBJ databases">
        <authorList>
            <person name="Geib S."/>
        </authorList>
    </citation>
    <scope>NUCLEOTIDE SEQUENCE</scope>
</reference>
<feature type="non-terminal residue" evidence="3">
    <location>
        <position position="1"/>
    </location>
</feature>
<feature type="transmembrane region" description="Helical" evidence="2">
    <location>
        <begin position="540"/>
        <end position="563"/>
    </location>
</feature>
<dbReference type="EMBL" id="GBXI01010664">
    <property type="protein sequence ID" value="JAD03628.1"/>
    <property type="molecule type" value="Transcribed_RNA"/>
</dbReference>
<keyword evidence="2" id="KW-0472">Membrane</keyword>
<evidence type="ECO:0000256" key="1">
    <source>
        <dbReference type="SAM" id="MobiDB-lite"/>
    </source>
</evidence>
<keyword evidence="2" id="KW-0812">Transmembrane</keyword>
<feature type="compositionally biased region" description="Low complexity" evidence="1">
    <location>
        <begin position="445"/>
        <end position="460"/>
    </location>
</feature>
<protein>
    <submittedName>
        <fullName evidence="3">Protein cappuccino</fullName>
    </submittedName>
</protein>
<feature type="region of interest" description="Disordered" evidence="1">
    <location>
        <begin position="192"/>
        <end position="258"/>
    </location>
</feature>
<sequence>VFKAHCWAFSVRRRQQRHQQCRHSSNWSRNACSANCQTTIHTKHWLPVCDFSNALHFTGDGSTTTKTYVKRVETSKSLIDSNGSDTSDKDSDATQSINVIVAADCGLTKPQRYTYQRHHHQRGKGEITATVQQCFDSENLEKSEKLQESETYVNEKSVKNAKKLCVRKLVVQTESWKTANAIKRVEVQYRGEQQTKQEQKPEQAAESVNDETVGAESAITRKAATDPISPRSIGDEQQQQQKQHSAETTANESDKRTHLRTFNRLAARGLNDLPTLIKDRPISEISITSADTSGILSPTTARAVHELQRRHRADKVAHLSVSQTTYLELAPDTSPELESDSPDEQMALQLGKKLAQVLSSSGSSGSAATVTPQDNAASVGSVGGADLFGNLAKTKKIELHNLSSRLGTAATTTPTEEKTDASATNSKQLPPSTETQSTVIISFKSSQTPVQSQQQLQSPAPATPPPPTARTKRETASVSTPTTTTASAAAIASEVAASTPTTLGSTEPGALTPLTPATPTTTTTAKIHICTYVCHAHIDLLMIFIIFVFFLFLFYLFIFFFALRFKII</sequence>
<feature type="region of interest" description="Disordered" evidence="1">
    <location>
        <begin position="407"/>
        <end position="483"/>
    </location>
</feature>
<evidence type="ECO:0000313" key="3">
    <source>
        <dbReference type="EMBL" id="JAD03628.1"/>
    </source>
</evidence>
<dbReference type="AlphaFoldDB" id="A0A0A1WYY1"/>
<evidence type="ECO:0000256" key="2">
    <source>
        <dbReference type="SAM" id="Phobius"/>
    </source>
</evidence>
<feature type="compositionally biased region" description="Polar residues" evidence="1">
    <location>
        <begin position="421"/>
        <end position="444"/>
    </location>
</feature>
<name>A0A0A1WYY1_ZEUCU</name>
<gene>
    <name evidence="3" type="primary">capu_1</name>
    <name evidence="3" type="ORF">g.49937</name>
</gene>